<sequence length="351" mass="40280">MAEVKERQKSVRELTAVKEETFLKSFRNDFAISVEEFKETQAVHPSQDRHGTLQPGFMKTRPPGVTAENKRHMALKGAQDWDDEKFHNDSYSAHDSRVEEARRRGSQFQDVLIKPQHMLELDEKRKWSRSSLFGGCLNAGKRDSMPPENSKTGQFSQTRSKSFMDRRKSSVSFRESRRKSSLNNSIAFNRTSIMTQRRGKSMLQIDREQTIQARRESNMDSIGTCTYVKVRHILSEKQGLMMDVYNQLQRGWLVFGHKVPPKEFSKVVTSNSSHDSSTSSDSCISLFSFGLRCINALSLNHKSLRSSRDHVDMMKSLTTWLATKTCSLQRNIRSAGQQRMEATWGGLLEQN</sequence>
<feature type="compositionally biased region" description="Basic and acidic residues" evidence="5">
    <location>
        <begin position="41"/>
        <end position="51"/>
    </location>
</feature>
<dbReference type="Gramene" id="Pp3c15_19380V3.1">
    <property type="protein sequence ID" value="Pp3c15_19380V3.1"/>
    <property type="gene ID" value="Pp3c15_19380"/>
</dbReference>
<dbReference type="GO" id="GO:0005634">
    <property type="term" value="C:nucleus"/>
    <property type="evidence" value="ECO:0000318"/>
    <property type="project" value="GO_Central"/>
</dbReference>
<dbReference type="AlphaFoldDB" id="A0A2K1JDR2"/>
<comment type="catalytic activity">
    <reaction evidence="1">
        <text>[protein]-peptidylproline (omega=180) = [protein]-peptidylproline (omega=0)</text>
        <dbReference type="Rhea" id="RHEA:16237"/>
        <dbReference type="Rhea" id="RHEA-COMP:10747"/>
        <dbReference type="Rhea" id="RHEA-COMP:10748"/>
        <dbReference type="ChEBI" id="CHEBI:83833"/>
        <dbReference type="ChEBI" id="CHEBI:83834"/>
        <dbReference type="EC" id="5.2.1.8"/>
    </reaction>
</comment>
<evidence type="ECO:0000256" key="1">
    <source>
        <dbReference type="ARBA" id="ARBA00000971"/>
    </source>
</evidence>
<reference evidence="6 8" key="2">
    <citation type="journal article" date="2018" name="Plant J.">
        <title>The Physcomitrella patens chromosome-scale assembly reveals moss genome structure and evolution.</title>
        <authorList>
            <person name="Lang D."/>
            <person name="Ullrich K.K."/>
            <person name="Murat F."/>
            <person name="Fuchs J."/>
            <person name="Jenkins J."/>
            <person name="Haas F.B."/>
            <person name="Piednoel M."/>
            <person name="Gundlach H."/>
            <person name="Van Bel M."/>
            <person name="Meyberg R."/>
            <person name="Vives C."/>
            <person name="Morata J."/>
            <person name="Symeonidi A."/>
            <person name="Hiss M."/>
            <person name="Muchero W."/>
            <person name="Kamisugi Y."/>
            <person name="Saleh O."/>
            <person name="Blanc G."/>
            <person name="Decker E.L."/>
            <person name="van Gessel N."/>
            <person name="Grimwood J."/>
            <person name="Hayes R.D."/>
            <person name="Graham S.W."/>
            <person name="Gunter L.E."/>
            <person name="McDaniel S.F."/>
            <person name="Hoernstein S.N.W."/>
            <person name="Larsson A."/>
            <person name="Li F.W."/>
            <person name="Perroud P.F."/>
            <person name="Phillips J."/>
            <person name="Ranjan P."/>
            <person name="Rokshar D.S."/>
            <person name="Rothfels C.J."/>
            <person name="Schneider L."/>
            <person name="Shu S."/>
            <person name="Stevenson D.W."/>
            <person name="Thummler F."/>
            <person name="Tillich M."/>
            <person name="Villarreal Aguilar J.C."/>
            <person name="Widiez T."/>
            <person name="Wong G.K."/>
            <person name="Wymore A."/>
            <person name="Zhang Y."/>
            <person name="Zimmer A.D."/>
            <person name="Quatrano R.S."/>
            <person name="Mayer K.F.X."/>
            <person name="Goodstein D."/>
            <person name="Casacuberta J.M."/>
            <person name="Vandepoele K."/>
            <person name="Reski R."/>
            <person name="Cuming A.C."/>
            <person name="Tuskan G.A."/>
            <person name="Maumus F."/>
            <person name="Salse J."/>
            <person name="Schmutz J."/>
            <person name="Rensing S.A."/>
        </authorList>
    </citation>
    <scope>NUCLEOTIDE SEQUENCE [LARGE SCALE GENOMIC DNA]</scope>
    <source>
        <strain evidence="7 8">cv. Gransden 2004</strain>
    </source>
</reference>
<feature type="region of interest" description="Disordered" evidence="5">
    <location>
        <begin position="138"/>
        <end position="178"/>
    </location>
</feature>
<evidence type="ECO:0000313" key="6">
    <source>
        <dbReference type="EMBL" id="PNR39664.1"/>
    </source>
</evidence>
<keyword evidence="3" id="KW-0697">Rotamase</keyword>
<gene>
    <name evidence="6" type="ORF">PHYPA_019943</name>
</gene>
<evidence type="ECO:0000256" key="5">
    <source>
        <dbReference type="SAM" id="MobiDB-lite"/>
    </source>
</evidence>
<organism evidence="6">
    <name type="scientific">Physcomitrium patens</name>
    <name type="common">Spreading-leaved earth moss</name>
    <name type="synonym">Physcomitrella patens</name>
    <dbReference type="NCBI Taxonomy" id="3218"/>
    <lineage>
        <taxon>Eukaryota</taxon>
        <taxon>Viridiplantae</taxon>
        <taxon>Streptophyta</taxon>
        <taxon>Embryophyta</taxon>
        <taxon>Bryophyta</taxon>
        <taxon>Bryophytina</taxon>
        <taxon>Bryopsida</taxon>
        <taxon>Funariidae</taxon>
        <taxon>Funariales</taxon>
        <taxon>Funariaceae</taxon>
        <taxon>Physcomitrium</taxon>
    </lineage>
</organism>
<dbReference type="EC" id="5.2.1.8" evidence="2"/>
<evidence type="ECO:0000256" key="4">
    <source>
        <dbReference type="ARBA" id="ARBA00023235"/>
    </source>
</evidence>
<name>A0A2K1JDR2_PHYPA</name>
<dbReference type="EnsemblPlants" id="Pp3c15_19380V3.2">
    <property type="protein sequence ID" value="Pp3c15_19380V3.2"/>
    <property type="gene ID" value="Pp3c15_19380"/>
</dbReference>
<reference evidence="7" key="3">
    <citation type="submission" date="2020-12" db="UniProtKB">
        <authorList>
            <consortium name="EnsemblPlants"/>
        </authorList>
    </citation>
    <scope>IDENTIFICATION</scope>
</reference>
<keyword evidence="4" id="KW-0413">Isomerase</keyword>
<dbReference type="GO" id="GO:0006364">
    <property type="term" value="P:rRNA processing"/>
    <property type="evidence" value="ECO:0007669"/>
    <property type="project" value="InterPro"/>
</dbReference>
<protein>
    <recommendedName>
        <fullName evidence="2">peptidylprolyl isomerase</fullName>
        <ecNumber evidence="2">5.2.1.8</ecNumber>
    </recommendedName>
</protein>
<dbReference type="PaxDb" id="3218-PP1S206_12V6.1"/>
<dbReference type="Proteomes" id="UP000006727">
    <property type="component" value="Chromosome 15"/>
</dbReference>
<evidence type="ECO:0000256" key="2">
    <source>
        <dbReference type="ARBA" id="ARBA00013194"/>
    </source>
</evidence>
<feature type="region of interest" description="Disordered" evidence="5">
    <location>
        <begin position="41"/>
        <end position="65"/>
    </location>
</feature>
<dbReference type="STRING" id="3218.A0A2K1JDR2"/>
<accession>A0A2K1JDR2</accession>
<dbReference type="GO" id="GO:0003677">
    <property type="term" value="F:DNA binding"/>
    <property type="evidence" value="ECO:0007669"/>
    <property type="project" value="InterPro"/>
</dbReference>
<dbReference type="EMBL" id="ABEU02000015">
    <property type="protein sequence ID" value="PNR39664.1"/>
    <property type="molecule type" value="Genomic_DNA"/>
</dbReference>
<feature type="compositionally biased region" description="Polar residues" evidence="5">
    <location>
        <begin position="147"/>
        <end position="161"/>
    </location>
</feature>
<dbReference type="Gramene" id="Pp3c15_19380V3.2">
    <property type="protein sequence ID" value="Pp3c15_19380V3.2"/>
    <property type="gene ID" value="Pp3c15_19380"/>
</dbReference>
<dbReference type="InterPro" id="IPR043323">
    <property type="entry name" value="PIN4"/>
</dbReference>
<keyword evidence="8" id="KW-1185">Reference proteome</keyword>
<evidence type="ECO:0000313" key="7">
    <source>
        <dbReference type="EnsemblPlants" id="Pp3c15_19380V3.1"/>
    </source>
</evidence>
<evidence type="ECO:0000313" key="8">
    <source>
        <dbReference type="Proteomes" id="UP000006727"/>
    </source>
</evidence>
<evidence type="ECO:0000256" key="3">
    <source>
        <dbReference type="ARBA" id="ARBA00023110"/>
    </source>
</evidence>
<dbReference type="EnsemblPlants" id="Pp3c15_19380V3.1">
    <property type="protein sequence ID" value="Pp3c15_19380V3.1"/>
    <property type="gene ID" value="Pp3c15_19380"/>
</dbReference>
<reference evidence="6 8" key="1">
    <citation type="journal article" date="2008" name="Science">
        <title>The Physcomitrella genome reveals evolutionary insights into the conquest of land by plants.</title>
        <authorList>
            <person name="Rensing S."/>
            <person name="Lang D."/>
            <person name="Zimmer A."/>
            <person name="Terry A."/>
            <person name="Salamov A."/>
            <person name="Shapiro H."/>
            <person name="Nishiyama T."/>
            <person name="Perroud P.-F."/>
            <person name="Lindquist E."/>
            <person name="Kamisugi Y."/>
            <person name="Tanahashi T."/>
            <person name="Sakakibara K."/>
            <person name="Fujita T."/>
            <person name="Oishi K."/>
            <person name="Shin-I T."/>
            <person name="Kuroki Y."/>
            <person name="Toyoda A."/>
            <person name="Suzuki Y."/>
            <person name="Hashimoto A."/>
            <person name="Yamaguchi K."/>
            <person name="Sugano A."/>
            <person name="Kohara Y."/>
            <person name="Fujiyama A."/>
            <person name="Anterola A."/>
            <person name="Aoki S."/>
            <person name="Ashton N."/>
            <person name="Barbazuk W.B."/>
            <person name="Barker E."/>
            <person name="Bennetzen J."/>
            <person name="Bezanilla M."/>
            <person name="Blankenship R."/>
            <person name="Cho S.H."/>
            <person name="Dutcher S."/>
            <person name="Estelle M."/>
            <person name="Fawcett J.A."/>
            <person name="Gundlach H."/>
            <person name="Hanada K."/>
            <person name="Heyl A."/>
            <person name="Hicks K.A."/>
            <person name="Hugh J."/>
            <person name="Lohr M."/>
            <person name="Mayer K."/>
            <person name="Melkozernov A."/>
            <person name="Murata T."/>
            <person name="Nelson D."/>
            <person name="Pils B."/>
            <person name="Prigge M."/>
            <person name="Reiss B."/>
            <person name="Renner T."/>
            <person name="Rombauts S."/>
            <person name="Rushton P."/>
            <person name="Sanderfoot A."/>
            <person name="Schween G."/>
            <person name="Shiu S.-H."/>
            <person name="Stueber K."/>
            <person name="Theodoulou F.L."/>
            <person name="Tu H."/>
            <person name="Van de Peer Y."/>
            <person name="Verrier P.J."/>
            <person name="Waters E."/>
            <person name="Wood A."/>
            <person name="Yang L."/>
            <person name="Cove D."/>
            <person name="Cuming A."/>
            <person name="Hasebe M."/>
            <person name="Lucas S."/>
            <person name="Mishler D.B."/>
            <person name="Reski R."/>
            <person name="Grigoriev I."/>
            <person name="Quatrano R.S."/>
            <person name="Boore J.L."/>
        </authorList>
    </citation>
    <scope>NUCLEOTIDE SEQUENCE [LARGE SCALE GENOMIC DNA]</scope>
    <source>
        <strain evidence="7 8">cv. Gransden 2004</strain>
    </source>
</reference>
<dbReference type="GO" id="GO:0003755">
    <property type="term" value="F:peptidyl-prolyl cis-trans isomerase activity"/>
    <property type="evidence" value="ECO:0007669"/>
    <property type="project" value="UniProtKB-KW"/>
</dbReference>
<dbReference type="PANTHER" id="PTHR45995">
    <property type="match status" value="1"/>
</dbReference>
<dbReference type="InParanoid" id="A0A2K1JDR2"/>
<proteinExistence type="predicted"/>